<keyword evidence="1" id="KW-0614">Plasmid</keyword>
<organism evidence="1 2">
    <name type="scientific">Haloferax sp. Atlit-48N</name>
    <dbReference type="NCBI Taxonomy" id="2077198"/>
    <lineage>
        <taxon>Archaea</taxon>
        <taxon>Methanobacteriati</taxon>
        <taxon>Methanobacteriota</taxon>
        <taxon>Stenosarchaea group</taxon>
        <taxon>Halobacteria</taxon>
        <taxon>Halobacteriales</taxon>
        <taxon>Haloferacaceae</taxon>
        <taxon>Haloferax</taxon>
    </lineage>
</organism>
<accession>A0ACD5I0K1</accession>
<geneLocation type="plasmid" evidence="1 2">
    <name>p48N_2</name>
</geneLocation>
<evidence type="ECO:0000313" key="2">
    <source>
        <dbReference type="Proteomes" id="UP000257089"/>
    </source>
</evidence>
<dbReference type="Proteomes" id="UP000257089">
    <property type="component" value="Plasmid p48N_2"/>
</dbReference>
<evidence type="ECO:0000313" key="1">
    <source>
        <dbReference type="EMBL" id="XRJ21380.1"/>
    </source>
</evidence>
<gene>
    <name evidence="1" type="ORF">DEQ67_016015</name>
</gene>
<name>A0ACD5I0K1_9EURY</name>
<reference evidence="1" key="1">
    <citation type="submission" date="2023-10" db="EMBL/GenBank/DDBJ databases">
        <title>A new archaeal virus that suppresses the transcription of host immunity genes.</title>
        <authorList>
            <person name="Turgeman-Grott I."/>
            <person name="Golan N."/>
            <person name="Neri U."/>
            <person name="Naki D."/>
            <person name="Altman N."/>
            <person name="Eizenshtein K."/>
            <person name="Choudhary D."/>
            <person name="Levi R."/>
            <person name="Himani H."/>
            <person name="Reshef L."/>
            <person name="Papke T.R."/>
            <person name="Gophna U."/>
        </authorList>
    </citation>
    <scope>NUCLEOTIDE SEQUENCE</scope>
    <source>
        <strain evidence="1">Atlit-48N</strain>
    </source>
</reference>
<dbReference type="EMBL" id="CP137691">
    <property type="protein sequence ID" value="XRJ21380.1"/>
    <property type="molecule type" value="Genomic_DNA"/>
</dbReference>
<sequence>MGEKKDPSGSGVARRTFIRALSAGALTGTSVIGLSGNTRATSQPQPGASLEGKTVFQGPNVNLPLNDTAATTYEATQAEGEVAKHSSFDVGIFSSDTPVTKQERRVFVDSNVPVFHVGGGAEEAAASVLYDLPMSQVTTANIHQATPNVDRSVGMEYNPSMPSYNSAILPVDGKSKSDGSTIIRKARQVRRGPGVTGKLRKQPVVASDGKSTGQRQLKQIDKALARSSDVSTQDDVSTQSNEKDNDGDGWEDKDYDGSLETMGDDWIDLGMDDDELEFQWVVASHTTTIGTSVKKVVGGKLSPDADETEPYDYWGWQVQLDMDANDEVWVESRNMWRDFQINDPSSEVDTDIERYGPHQTSNTTSKSVSIGFGVDSEKSIGANASWGWSTTSKDVDVTPNYYDGRDGMEHHWEIKTGARDGVINAGPGYTVQVEPGTDSVGYDAETEWEFLHGTEDFRKYTQSAYGSWDTADQY</sequence>
<proteinExistence type="predicted"/>
<protein>
    <submittedName>
        <fullName evidence="1">Uncharacterized protein</fullName>
    </submittedName>
</protein>